<dbReference type="Pfam" id="PF00534">
    <property type="entry name" value="Glycos_transf_1"/>
    <property type="match status" value="1"/>
</dbReference>
<gene>
    <name evidence="3" type="primary">kanE</name>
    <name evidence="3" type="ORF">SCFA_3490003</name>
</gene>
<dbReference type="Gene3D" id="3.40.50.2000">
    <property type="entry name" value="Glycogen Phosphorylase B"/>
    <property type="match status" value="2"/>
</dbReference>
<feature type="domain" description="Glycosyl transferase family 1" evidence="1">
    <location>
        <begin position="185"/>
        <end position="347"/>
    </location>
</feature>
<evidence type="ECO:0000313" key="3">
    <source>
        <dbReference type="EMBL" id="VFU17001.1"/>
    </source>
</evidence>
<dbReference type="GO" id="GO:0016757">
    <property type="term" value="F:glycosyltransferase activity"/>
    <property type="evidence" value="ECO:0007669"/>
    <property type="project" value="UniProtKB-KW"/>
</dbReference>
<proteinExistence type="predicted"/>
<organism evidence="3">
    <name type="scientific">anaerobic digester metagenome</name>
    <dbReference type="NCBI Taxonomy" id="1263854"/>
    <lineage>
        <taxon>unclassified sequences</taxon>
        <taxon>metagenomes</taxon>
        <taxon>ecological metagenomes</taxon>
    </lineage>
</organism>
<sequence length="377" mass="40926">MGPLKVLHIIGGGEFGGAERHILNLFEALDTKAVEITVCCLFNEPFAEIASSAGIRCLAFPMRHKADFGVVGKLAAVIRNNGFELVHTHGVRANLLGRLASRQAGKRKVITTVHSLLEKDYPGFLYRLGNSLAESLTRSLTDHFITVSGGLKEKLISQGVPEEKITVIYNGIVMEEFNPERKAGNIRRKFGLDASAPLVGIVARLHPVKGHRFFLEAAREVLQQRPDVRFLVVGDGPLRPSLEELAAQLGIAGQVTFTGFVEDVPSIMSELQLLVISSLWEGFGLTAVEAMALGVPVVSSEAGGLPEVILHGETGLLVPPANSTALARGIIWMMDHPEAVVEMTKRAGAAVRENFTAAAMARRTEELYRRLAGWRRS</sequence>
<accession>A0A485M2N5</accession>
<keyword evidence="3" id="KW-0808">Transferase</keyword>
<dbReference type="EMBL" id="CAADRN010000278">
    <property type="protein sequence ID" value="VFU17001.1"/>
    <property type="molecule type" value="Genomic_DNA"/>
</dbReference>
<feature type="domain" description="Glycosyltransferase subfamily 4-like N-terminal" evidence="2">
    <location>
        <begin position="15"/>
        <end position="174"/>
    </location>
</feature>
<dbReference type="EC" id="2.4.1.301" evidence="3"/>
<dbReference type="Pfam" id="PF13439">
    <property type="entry name" value="Glyco_transf_4"/>
    <property type="match status" value="1"/>
</dbReference>
<dbReference type="SUPFAM" id="SSF53756">
    <property type="entry name" value="UDP-Glycosyltransferase/glycogen phosphorylase"/>
    <property type="match status" value="1"/>
</dbReference>
<keyword evidence="3" id="KW-0328">Glycosyltransferase</keyword>
<name>A0A485M2N5_9ZZZZ</name>
<dbReference type="PANTHER" id="PTHR12526:SF636">
    <property type="entry name" value="BLL3647 PROTEIN"/>
    <property type="match status" value="1"/>
</dbReference>
<dbReference type="PANTHER" id="PTHR12526">
    <property type="entry name" value="GLYCOSYLTRANSFERASE"/>
    <property type="match status" value="1"/>
</dbReference>
<protein>
    <submittedName>
        <fullName evidence="3">Alpha-D-kanosaminyltransferase</fullName>
        <ecNumber evidence="3">2.4.1.301</ecNumber>
    </submittedName>
</protein>
<dbReference type="InterPro" id="IPR028098">
    <property type="entry name" value="Glyco_trans_4-like_N"/>
</dbReference>
<evidence type="ECO:0000259" key="1">
    <source>
        <dbReference type="Pfam" id="PF00534"/>
    </source>
</evidence>
<reference evidence="3" key="1">
    <citation type="submission" date="2019-03" db="EMBL/GenBank/DDBJ databases">
        <authorList>
            <person name="Hao L."/>
        </authorList>
    </citation>
    <scope>NUCLEOTIDE SEQUENCE</scope>
</reference>
<dbReference type="InterPro" id="IPR001296">
    <property type="entry name" value="Glyco_trans_1"/>
</dbReference>
<dbReference type="AlphaFoldDB" id="A0A485M2N5"/>
<evidence type="ECO:0000259" key="2">
    <source>
        <dbReference type="Pfam" id="PF13439"/>
    </source>
</evidence>